<dbReference type="AlphaFoldDB" id="A0A9E1DQJ9"/>
<reference evidence="2" key="1">
    <citation type="submission" date="2021-02" db="EMBL/GenBank/DDBJ databases">
        <title>Infant gut strain persistence is associated with maternal origin, phylogeny, and functional potential including surface adhesion and iron acquisition.</title>
        <authorList>
            <person name="Lou Y.C."/>
        </authorList>
    </citation>
    <scope>NUCLEOTIDE SEQUENCE</scope>
    <source>
        <strain evidence="2">L2_039_000G1_dasL2_039_000G1_maxbin2.maxbin.077</strain>
    </source>
</reference>
<accession>A0A9E1DQJ9</accession>
<name>A0A9E1DQJ9_9FIRM</name>
<feature type="compositionally biased region" description="Basic and acidic residues" evidence="1">
    <location>
        <begin position="48"/>
        <end position="59"/>
    </location>
</feature>
<evidence type="ECO:0000313" key="2">
    <source>
        <dbReference type="EMBL" id="MBS6620671.1"/>
    </source>
</evidence>
<sequence length="59" mass="7344">MLDVRQADAAGKSYGRWRYEETERRRKEEEEERRKFEERQKRRKQMKAAKENEHGESET</sequence>
<dbReference type="Proteomes" id="UP000811365">
    <property type="component" value="Unassembled WGS sequence"/>
</dbReference>
<gene>
    <name evidence="2" type="ORF">KH315_00630</name>
</gene>
<evidence type="ECO:0000256" key="1">
    <source>
        <dbReference type="SAM" id="MobiDB-lite"/>
    </source>
</evidence>
<evidence type="ECO:0000313" key="3">
    <source>
        <dbReference type="Proteomes" id="UP000811365"/>
    </source>
</evidence>
<dbReference type="EMBL" id="JAGZYH010000001">
    <property type="protein sequence ID" value="MBS6620671.1"/>
    <property type="molecule type" value="Genomic_DNA"/>
</dbReference>
<feature type="compositionally biased region" description="Basic and acidic residues" evidence="1">
    <location>
        <begin position="17"/>
        <end position="40"/>
    </location>
</feature>
<protein>
    <submittedName>
        <fullName evidence="2">Uncharacterized protein</fullName>
    </submittedName>
</protein>
<feature type="region of interest" description="Disordered" evidence="1">
    <location>
        <begin position="1"/>
        <end position="59"/>
    </location>
</feature>
<organism evidence="2 3">
    <name type="scientific">Faecalibacterium prausnitzii</name>
    <dbReference type="NCBI Taxonomy" id="853"/>
    <lineage>
        <taxon>Bacteria</taxon>
        <taxon>Bacillati</taxon>
        <taxon>Bacillota</taxon>
        <taxon>Clostridia</taxon>
        <taxon>Eubacteriales</taxon>
        <taxon>Oscillospiraceae</taxon>
        <taxon>Faecalibacterium</taxon>
    </lineage>
</organism>
<proteinExistence type="predicted"/>
<comment type="caution">
    <text evidence="2">The sequence shown here is derived from an EMBL/GenBank/DDBJ whole genome shotgun (WGS) entry which is preliminary data.</text>
</comment>